<keyword evidence="1" id="KW-0472">Membrane</keyword>
<keyword evidence="1" id="KW-0812">Transmembrane</keyword>
<sequence>MMFDNIDGIQLVIAAIGLLALIISFLVYRQTKNQNKRFLSVELTNGFIVYENNSLSDDVYFFITVRNASSKNIVVNSFNLLNIRVRGKKYALIPPQSNIVFPHRLQEGDNCQVWISREDFLRTVERDGFTKSSLKIRAQVMDGTGNRYHSNIFKIRMN</sequence>
<name>A0A559JGR9_9BACL</name>
<organism evidence="2 3">
    <name type="scientific">Cohnella terricola</name>
    <dbReference type="NCBI Taxonomy" id="1289167"/>
    <lineage>
        <taxon>Bacteria</taxon>
        <taxon>Bacillati</taxon>
        <taxon>Bacillota</taxon>
        <taxon>Bacilli</taxon>
        <taxon>Bacillales</taxon>
        <taxon>Paenibacillaceae</taxon>
        <taxon>Cohnella</taxon>
    </lineage>
</organism>
<evidence type="ECO:0000313" key="2">
    <source>
        <dbReference type="EMBL" id="TVX99072.1"/>
    </source>
</evidence>
<proteinExistence type="predicted"/>
<feature type="transmembrane region" description="Helical" evidence="1">
    <location>
        <begin position="6"/>
        <end position="28"/>
    </location>
</feature>
<evidence type="ECO:0008006" key="4">
    <source>
        <dbReference type="Google" id="ProtNLM"/>
    </source>
</evidence>
<dbReference type="RefSeq" id="WP_144702846.1">
    <property type="nucleotide sequence ID" value="NZ_VNJJ01000007.1"/>
</dbReference>
<keyword evidence="1" id="KW-1133">Transmembrane helix</keyword>
<accession>A0A559JGR9</accession>
<protein>
    <recommendedName>
        <fullName evidence="4">DUF11 domain-containing protein</fullName>
    </recommendedName>
</protein>
<comment type="caution">
    <text evidence="2">The sequence shown here is derived from an EMBL/GenBank/DDBJ whole genome shotgun (WGS) entry which is preliminary data.</text>
</comment>
<keyword evidence="3" id="KW-1185">Reference proteome</keyword>
<reference evidence="2 3" key="1">
    <citation type="submission" date="2019-07" db="EMBL/GenBank/DDBJ databases">
        <authorList>
            <person name="Kim J."/>
        </authorList>
    </citation>
    <scope>NUCLEOTIDE SEQUENCE [LARGE SCALE GENOMIC DNA]</scope>
    <source>
        <strain evidence="2 3">G13</strain>
    </source>
</reference>
<evidence type="ECO:0000256" key="1">
    <source>
        <dbReference type="SAM" id="Phobius"/>
    </source>
</evidence>
<dbReference type="EMBL" id="VNJJ01000007">
    <property type="protein sequence ID" value="TVX99072.1"/>
    <property type="molecule type" value="Genomic_DNA"/>
</dbReference>
<gene>
    <name evidence="2" type="ORF">FPZ45_14055</name>
</gene>
<dbReference type="AlphaFoldDB" id="A0A559JGR9"/>
<dbReference type="Proteomes" id="UP000316330">
    <property type="component" value="Unassembled WGS sequence"/>
</dbReference>
<evidence type="ECO:0000313" key="3">
    <source>
        <dbReference type="Proteomes" id="UP000316330"/>
    </source>
</evidence>